<evidence type="ECO:0000256" key="2">
    <source>
        <dbReference type="ARBA" id="ARBA00009347"/>
    </source>
</evidence>
<feature type="domain" description="Acyl-CoA dehydrogenase/oxidase N-terminal" evidence="9">
    <location>
        <begin position="11"/>
        <end position="120"/>
    </location>
</feature>
<accession>A0A7W3P6C6</accession>
<evidence type="ECO:0000259" key="9">
    <source>
        <dbReference type="Pfam" id="PF02771"/>
    </source>
</evidence>
<dbReference type="PANTHER" id="PTHR43884:SF12">
    <property type="entry name" value="ISOVALERYL-COA DEHYDROGENASE, MITOCHONDRIAL-RELATED"/>
    <property type="match status" value="1"/>
</dbReference>
<comment type="cofactor">
    <cofactor evidence="1 5">
        <name>FAD</name>
        <dbReference type="ChEBI" id="CHEBI:57692"/>
    </cofactor>
</comment>
<dbReference type="FunFam" id="1.20.140.10:FF:000004">
    <property type="entry name" value="Acyl-CoA dehydrogenase FadE25"/>
    <property type="match status" value="1"/>
</dbReference>
<dbReference type="SUPFAM" id="SSF47203">
    <property type="entry name" value="Acyl-CoA dehydrogenase C-terminal domain-like"/>
    <property type="match status" value="1"/>
</dbReference>
<dbReference type="PROSITE" id="PS00073">
    <property type="entry name" value="ACYL_COA_DH_2"/>
    <property type="match status" value="1"/>
</dbReference>
<gene>
    <name evidence="10" type="ORF">FHX74_002453</name>
</gene>
<evidence type="ECO:0000256" key="6">
    <source>
        <dbReference type="SAM" id="MobiDB-lite"/>
    </source>
</evidence>
<dbReference type="InterPro" id="IPR046373">
    <property type="entry name" value="Acyl-CoA_Oxase/DH_mid-dom_sf"/>
</dbReference>
<dbReference type="InterPro" id="IPR036250">
    <property type="entry name" value="AcylCo_DH-like_C"/>
</dbReference>
<dbReference type="PROSITE" id="PS00072">
    <property type="entry name" value="ACYL_COA_DH_1"/>
    <property type="match status" value="1"/>
</dbReference>
<dbReference type="AlphaFoldDB" id="A0A7W3P6C6"/>
<evidence type="ECO:0000313" key="11">
    <source>
        <dbReference type="Proteomes" id="UP000523079"/>
    </source>
</evidence>
<keyword evidence="4 5" id="KW-0274">FAD</keyword>
<evidence type="ECO:0000259" key="7">
    <source>
        <dbReference type="Pfam" id="PF00441"/>
    </source>
</evidence>
<evidence type="ECO:0000259" key="8">
    <source>
        <dbReference type="Pfam" id="PF02770"/>
    </source>
</evidence>
<evidence type="ECO:0000256" key="5">
    <source>
        <dbReference type="RuleBase" id="RU362125"/>
    </source>
</evidence>
<comment type="similarity">
    <text evidence="2 5">Belongs to the acyl-CoA dehydrogenase family.</text>
</comment>
<feature type="region of interest" description="Disordered" evidence="6">
    <location>
        <begin position="384"/>
        <end position="403"/>
    </location>
</feature>
<dbReference type="PIRSF" id="PIRSF016578">
    <property type="entry name" value="HsaA"/>
    <property type="match status" value="1"/>
</dbReference>
<keyword evidence="11" id="KW-1185">Reference proteome</keyword>
<dbReference type="InterPro" id="IPR009100">
    <property type="entry name" value="AcylCoA_DH/oxidase_NM_dom_sf"/>
</dbReference>
<dbReference type="InterPro" id="IPR013786">
    <property type="entry name" value="AcylCoA_DH/ox_N"/>
</dbReference>
<name>A0A7W3P6C6_9ACTN</name>
<dbReference type="PANTHER" id="PTHR43884">
    <property type="entry name" value="ACYL-COA DEHYDROGENASE"/>
    <property type="match status" value="1"/>
</dbReference>
<dbReference type="Gene3D" id="1.20.140.10">
    <property type="entry name" value="Butyryl-CoA Dehydrogenase, subunit A, domain 3"/>
    <property type="match status" value="1"/>
</dbReference>
<dbReference type="EMBL" id="JACGWT010000003">
    <property type="protein sequence ID" value="MBA8794834.1"/>
    <property type="molecule type" value="Genomic_DNA"/>
</dbReference>
<protein>
    <recommendedName>
        <fullName evidence="12">Acyl-CoA dehydrogenase</fullName>
    </recommendedName>
</protein>
<dbReference type="Proteomes" id="UP000523079">
    <property type="component" value="Unassembled WGS sequence"/>
</dbReference>
<dbReference type="Pfam" id="PF02771">
    <property type="entry name" value="Acyl-CoA_dh_N"/>
    <property type="match status" value="1"/>
</dbReference>
<organism evidence="10 11">
    <name type="scientific">Microlunatus kandeliicorticis</name>
    <dbReference type="NCBI Taxonomy" id="1759536"/>
    <lineage>
        <taxon>Bacteria</taxon>
        <taxon>Bacillati</taxon>
        <taxon>Actinomycetota</taxon>
        <taxon>Actinomycetes</taxon>
        <taxon>Propionibacteriales</taxon>
        <taxon>Propionibacteriaceae</taxon>
        <taxon>Microlunatus</taxon>
    </lineage>
</organism>
<dbReference type="GO" id="GO:0050660">
    <property type="term" value="F:flavin adenine dinucleotide binding"/>
    <property type="evidence" value="ECO:0007669"/>
    <property type="project" value="InterPro"/>
</dbReference>
<comment type="caution">
    <text evidence="10">The sequence shown here is derived from an EMBL/GenBank/DDBJ whole genome shotgun (WGS) entry which is preliminary data.</text>
</comment>
<dbReference type="Gene3D" id="1.10.540.10">
    <property type="entry name" value="Acyl-CoA dehydrogenase/oxidase, N-terminal domain"/>
    <property type="match status" value="1"/>
</dbReference>
<dbReference type="InterPro" id="IPR006091">
    <property type="entry name" value="Acyl-CoA_Oxase/DH_mid-dom"/>
</dbReference>
<dbReference type="Gene3D" id="2.40.110.10">
    <property type="entry name" value="Butyryl-CoA Dehydrogenase, subunit A, domain 2"/>
    <property type="match status" value="1"/>
</dbReference>
<feature type="compositionally biased region" description="Basic and acidic residues" evidence="6">
    <location>
        <begin position="385"/>
        <end position="403"/>
    </location>
</feature>
<reference evidence="10 11" key="1">
    <citation type="submission" date="2020-07" db="EMBL/GenBank/DDBJ databases">
        <title>Sequencing the genomes of 1000 actinobacteria strains.</title>
        <authorList>
            <person name="Klenk H.-P."/>
        </authorList>
    </citation>
    <scope>NUCLEOTIDE SEQUENCE [LARGE SCALE GENOMIC DNA]</scope>
    <source>
        <strain evidence="10 11">DSM 100723</strain>
    </source>
</reference>
<dbReference type="Pfam" id="PF02770">
    <property type="entry name" value="Acyl-CoA_dh_M"/>
    <property type="match status" value="1"/>
</dbReference>
<evidence type="ECO:0000256" key="4">
    <source>
        <dbReference type="ARBA" id="ARBA00022827"/>
    </source>
</evidence>
<evidence type="ECO:0000256" key="3">
    <source>
        <dbReference type="ARBA" id="ARBA00022630"/>
    </source>
</evidence>
<keyword evidence="3 5" id="KW-0285">Flavoprotein</keyword>
<proteinExistence type="inferred from homology"/>
<evidence type="ECO:0000256" key="1">
    <source>
        <dbReference type="ARBA" id="ARBA00001974"/>
    </source>
</evidence>
<sequence length="403" mass="43453">MPADRIFPRRDAEELVGLVREIAQEQLAPRAAEAEEAGAFPREAFDLLAEAGMLGMPYPEEWRGLGLDYETYLQAVEEIATAWMSVGVGVSVHVMSAYPLATWGTPAQRDALLPAILAGERLGAYALSEPQAGSDISGMITKAKRADHGWEINGTKAWVTHGGRADHYTTFARTGDDPKHGISCFLVPGDAERLSFGAPERKMGLTASTTAALYFDRVPVADDRLIGAEGDGMRIALSALDSGRLGIAACATGLAQAALDLAVDYAGQRRQFGRAIGEFEGLQFLLADMAAAVDSARATYLLAARKRDAGRPFTREASVAKLVATDAAMKVTADAVQVLGGYGYTRDFPAERYLREAKVTQIFEGTNQIQRLVIARRLLSPRVRMNQDDRTSTKERAGATDRG</sequence>
<dbReference type="SUPFAM" id="SSF56645">
    <property type="entry name" value="Acyl-CoA dehydrogenase NM domain-like"/>
    <property type="match status" value="1"/>
</dbReference>
<feature type="domain" description="Acyl-CoA oxidase/dehydrogenase middle" evidence="8">
    <location>
        <begin position="124"/>
        <end position="218"/>
    </location>
</feature>
<dbReference type="RefSeq" id="WP_182560367.1">
    <property type="nucleotide sequence ID" value="NZ_JACGWT010000003.1"/>
</dbReference>
<keyword evidence="5" id="KW-0560">Oxidoreductase</keyword>
<dbReference type="GO" id="GO:0003995">
    <property type="term" value="F:acyl-CoA dehydrogenase activity"/>
    <property type="evidence" value="ECO:0007669"/>
    <property type="project" value="InterPro"/>
</dbReference>
<dbReference type="Pfam" id="PF00441">
    <property type="entry name" value="Acyl-CoA_dh_1"/>
    <property type="match status" value="1"/>
</dbReference>
<dbReference type="InterPro" id="IPR006089">
    <property type="entry name" value="Acyl-CoA_DH_CS"/>
</dbReference>
<evidence type="ECO:0008006" key="12">
    <source>
        <dbReference type="Google" id="ProtNLM"/>
    </source>
</evidence>
<evidence type="ECO:0000313" key="10">
    <source>
        <dbReference type="EMBL" id="MBA8794834.1"/>
    </source>
</evidence>
<dbReference type="InterPro" id="IPR037069">
    <property type="entry name" value="AcylCoA_DH/ox_N_sf"/>
</dbReference>
<feature type="domain" description="Acyl-CoA dehydrogenase/oxidase C-terminal" evidence="7">
    <location>
        <begin position="230"/>
        <end position="379"/>
    </location>
</feature>
<dbReference type="InterPro" id="IPR009075">
    <property type="entry name" value="AcylCo_DH/oxidase_C"/>
</dbReference>